<gene>
    <name evidence="3" type="ORF">R0G64_29895</name>
    <name evidence="2" type="ORF">WP8S17C03_34280</name>
</gene>
<accession>A0A6S5RYV3</accession>
<dbReference type="Proteomes" id="UP000515591">
    <property type="component" value="Chromosome"/>
</dbReference>
<evidence type="ECO:0000313" key="4">
    <source>
        <dbReference type="Proteomes" id="UP000515591"/>
    </source>
</evidence>
<proteinExistence type="predicted"/>
<protein>
    <submittedName>
        <fullName evidence="2">Uncharacterized protein</fullName>
    </submittedName>
</protein>
<dbReference type="EMBL" id="AP022213">
    <property type="protein sequence ID" value="BBT17379.1"/>
    <property type="molecule type" value="Genomic_DNA"/>
</dbReference>
<organism evidence="2 4">
    <name type="scientific">Metapseudomonas otitidis</name>
    <dbReference type="NCBI Taxonomy" id="319939"/>
    <lineage>
        <taxon>Bacteria</taxon>
        <taxon>Pseudomonadati</taxon>
        <taxon>Pseudomonadota</taxon>
        <taxon>Gammaproteobacteria</taxon>
        <taxon>Pseudomonadales</taxon>
        <taxon>Pseudomonadaceae</taxon>
        <taxon>Metapseudomonas</taxon>
    </lineage>
</organism>
<name>A0A6S5RYV3_9GAMM</name>
<keyword evidence="5" id="KW-1185">Reference proteome</keyword>
<feature type="region of interest" description="Disordered" evidence="1">
    <location>
        <begin position="1"/>
        <end position="26"/>
    </location>
</feature>
<reference evidence="2 4" key="1">
    <citation type="submission" date="2019-12" db="EMBL/GenBank/DDBJ databases">
        <title>complete genome sequences of Pseudomonas otitidis str. WP8-S17-CRE-03 isolated from wastewater treatment plant effluent.</title>
        <authorList>
            <person name="Sekizuka T."/>
            <person name="Itokawa K."/>
            <person name="Yatsu K."/>
            <person name="Inamine Y."/>
            <person name="Kuroda M."/>
        </authorList>
    </citation>
    <scope>NUCLEOTIDE SEQUENCE [LARGE SCALE GENOMIC DNA]</scope>
    <source>
        <strain evidence="2 4">WP8-S17-CRE-03</strain>
    </source>
</reference>
<dbReference type="RefSeq" id="WP_165673045.1">
    <property type="nucleotide sequence ID" value="NZ_CP132337.1"/>
</dbReference>
<dbReference type="EMBL" id="JAWJUL010000218">
    <property type="protein sequence ID" value="MDV3443632.1"/>
    <property type="molecule type" value="Genomic_DNA"/>
</dbReference>
<dbReference type="Proteomes" id="UP001273935">
    <property type="component" value="Unassembled WGS sequence"/>
</dbReference>
<evidence type="ECO:0000313" key="3">
    <source>
        <dbReference type="EMBL" id="MDV3443632.1"/>
    </source>
</evidence>
<sequence>MSHSHPPRPRQFAQQIANLPTKEERRRALEEVPEHLRDMVRTHVELTWERKHGPQTD</sequence>
<dbReference type="AlphaFoldDB" id="A0A6S5RYV3"/>
<evidence type="ECO:0000313" key="2">
    <source>
        <dbReference type="EMBL" id="BBT17379.1"/>
    </source>
</evidence>
<reference evidence="3 5" key="2">
    <citation type="submission" date="2023-10" db="EMBL/GenBank/DDBJ databases">
        <title>Pseudomonas otitidis isolated from a paediatric patient with cystic fibrosis in Chile.</title>
        <authorList>
            <person name="Amsteins-Romero L."/>
            <person name="Opazo-Capurro A."/>
            <person name="Matus-Kohler M."/>
            <person name="Gonzalez-Rocha G."/>
        </authorList>
    </citation>
    <scope>NUCLEOTIDE SEQUENCE [LARGE SCALE GENOMIC DNA]</scope>
    <source>
        <strain evidence="3 5">P-714</strain>
    </source>
</reference>
<evidence type="ECO:0000256" key="1">
    <source>
        <dbReference type="SAM" id="MobiDB-lite"/>
    </source>
</evidence>
<evidence type="ECO:0000313" key="5">
    <source>
        <dbReference type="Proteomes" id="UP001273935"/>
    </source>
</evidence>